<dbReference type="GO" id="GO:0003677">
    <property type="term" value="F:DNA binding"/>
    <property type="evidence" value="ECO:0007669"/>
    <property type="project" value="UniProtKB-KW"/>
</dbReference>
<evidence type="ECO:0000313" key="2">
    <source>
        <dbReference type="EMBL" id="OFE44108.1"/>
    </source>
</evidence>
<dbReference type="Proteomes" id="UP000186931">
    <property type="component" value="Unassembled WGS sequence"/>
</dbReference>
<organism evidence="2 3">
    <name type="scientific">Acinetobacter towneri</name>
    <dbReference type="NCBI Taxonomy" id="202956"/>
    <lineage>
        <taxon>Bacteria</taxon>
        <taxon>Pseudomonadati</taxon>
        <taxon>Pseudomonadota</taxon>
        <taxon>Gammaproteobacteria</taxon>
        <taxon>Moraxellales</taxon>
        <taxon>Moraxellaceae</taxon>
        <taxon>Acinetobacter</taxon>
    </lineage>
</organism>
<dbReference type="Gene3D" id="1.10.10.10">
    <property type="entry name" value="Winged helix-like DNA-binding domain superfamily/Winged helix DNA-binding domain"/>
    <property type="match status" value="1"/>
</dbReference>
<dbReference type="GO" id="GO:0005829">
    <property type="term" value="C:cytosol"/>
    <property type="evidence" value="ECO:0007669"/>
    <property type="project" value="TreeGrafter"/>
</dbReference>
<evidence type="ECO:0000313" key="3">
    <source>
        <dbReference type="Proteomes" id="UP000186931"/>
    </source>
</evidence>
<sequence length="147" mass="16660">MQLNKFTDYALRILMYISRPRDVPYTIAEIAQDLHVSQNHLVKIVHFMGKQGWLITTRGKGGGIRLHPETLPLRLGQVVRILQGENQIVECNSPPCVLRAQCGLKGILNQAMEQFYQSLDQYSLSEVLQPVPNLEFSSQSPIPLIHL</sequence>
<dbReference type="NCBIfam" id="TIGR00738">
    <property type="entry name" value="rrf2_super"/>
    <property type="match status" value="1"/>
</dbReference>
<dbReference type="EMBL" id="MKQS01000005">
    <property type="protein sequence ID" value="OFE44108.1"/>
    <property type="molecule type" value="Genomic_DNA"/>
</dbReference>
<keyword evidence="1" id="KW-0238">DNA-binding</keyword>
<comment type="caution">
    <text evidence="2">The sequence shown here is derived from an EMBL/GenBank/DDBJ whole genome shotgun (WGS) entry which is preliminary data.</text>
</comment>
<dbReference type="RefSeq" id="WP_070153338.1">
    <property type="nucleotide sequence ID" value="NZ_CP090382.1"/>
</dbReference>
<dbReference type="STRING" id="202956.BJN41_02435"/>
<dbReference type="InterPro" id="IPR036390">
    <property type="entry name" value="WH_DNA-bd_sf"/>
</dbReference>
<dbReference type="GO" id="GO:0003700">
    <property type="term" value="F:DNA-binding transcription factor activity"/>
    <property type="evidence" value="ECO:0007669"/>
    <property type="project" value="TreeGrafter"/>
</dbReference>
<protein>
    <submittedName>
        <fullName evidence="2">Transcriptional regulator</fullName>
    </submittedName>
</protein>
<dbReference type="SUPFAM" id="SSF46785">
    <property type="entry name" value="Winged helix' DNA-binding domain"/>
    <property type="match status" value="1"/>
</dbReference>
<evidence type="ECO:0000256" key="1">
    <source>
        <dbReference type="ARBA" id="ARBA00023125"/>
    </source>
</evidence>
<dbReference type="AlphaFoldDB" id="A0A1E8E401"/>
<dbReference type="PANTHER" id="PTHR33221:SF4">
    <property type="entry name" value="HTH-TYPE TRANSCRIPTIONAL REPRESSOR NSRR"/>
    <property type="match status" value="1"/>
</dbReference>
<proteinExistence type="predicted"/>
<dbReference type="InterPro" id="IPR036388">
    <property type="entry name" value="WH-like_DNA-bd_sf"/>
</dbReference>
<gene>
    <name evidence="2" type="ORF">BJN41_02435</name>
</gene>
<dbReference type="InterPro" id="IPR000944">
    <property type="entry name" value="Tscrpt_reg_Rrf2"/>
</dbReference>
<dbReference type="PROSITE" id="PS51197">
    <property type="entry name" value="HTH_RRF2_2"/>
    <property type="match status" value="1"/>
</dbReference>
<accession>A0A1E8E401</accession>
<reference evidence="2 3" key="1">
    <citation type="submission" date="2016-10" db="EMBL/GenBank/DDBJ databases">
        <title>Genome of airborne Acinetobacter sp. 5-2Ac02 in the hospital environment: Species near to Acinetobacter towneri.</title>
        <authorList>
            <person name="Barbosa B."/>
            <person name="Fernandez-Garcia L."/>
            <person name="Gato E."/>
            <person name="Leao R."/>
            <person name="Albano R."/>
            <person name="Fernandez B."/>
            <person name="Fernandez-Cuenca F."/>
            <person name="Marques E."/>
            <person name="Tomas M."/>
        </authorList>
    </citation>
    <scope>NUCLEOTIDE SEQUENCE [LARGE SCALE GENOMIC DNA]</scope>
    <source>
        <strain evidence="2 3">5-2Ac02</strain>
    </source>
</reference>
<name>A0A1E8E401_9GAMM</name>
<dbReference type="Pfam" id="PF02082">
    <property type="entry name" value="Rrf2"/>
    <property type="match status" value="1"/>
</dbReference>
<dbReference type="eggNOG" id="COG1959">
    <property type="taxonomic scope" value="Bacteria"/>
</dbReference>
<dbReference type="PANTHER" id="PTHR33221">
    <property type="entry name" value="WINGED HELIX-TURN-HELIX TRANSCRIPTIONAL REGULATOR, RRF2 FAMILY"/>
    <property type="match status" value="1"/>
</dbReference>